<dbReference type="GO" id="GO:0051301">
    <property type="term" value="P:cell division"/>
    <property type="evidence" value="ECO:0007669"/>
    <property type="project" value="UniProtKB-KW"/>
</dbReference>
<keyword evidence="6 9" id="KW-0472">Membrane</keyword>
<accession>A0A0M2NJE3</accession>
<feature type="domain" description="POTRA" evidence="10">
    <location>
        <begin position="38"/>
        <end position="106"/>
    </location>
</feature>
<evidence type="ECO:0000256" key="4">
    <source>
        <dbReference type="ARBA" id="ARBA00022692"/>
    </source>
</evidence>
<keyword evidence="5 9" id="KW-1133">Transmembrane helix</keyword>
<evidence type="ECO:0000256" key="5">
    <source>
        <dbReference type="ARBA" id="ARBA00022989"/>
    </source>
</evidence>
<evidence type="ECO:0000256" key="9">
    <source>
        <dbReference type="SAM" id="Phobius"/>
    </source>
</evidence>
<dbReference type="InterPro" id="IPR005548">
    <property type="entry name" value="Cell_div_FtsQ/DivIB_C"/>
</dbReference>
<dbReference type="OrthoDB" id="2086723at2"/>
<dbReference type="GO" id="GO:0005886">
    <property type="term" value="C:plasma membrane"/>
    <property type="evidence" value="ECO:0007669"/>
    <property type="project" value="TreeGrafter"/>
</dbReference>
<dbReference type="EMBL" id="LAYJ01000029">
    <property type="protein sequence ID" value="KKI52298.1"/>
    <property type="molecule type" value="Genomic_DNA"/>
</dbReference>
<dbReference type="PANTHER" id="PTHR37820">
    <property type="entry name" value="CELL DIVISION PROTEIN DIVIB"/>
    <property type="match status" value="1"/>
</dbReference>
<feature type="region of interest" description="Disordered" evidence="8">
    <location>
        <begin position="230"/>
        <end position="265"/>
    </location>
</feature>
<dbReference type="RefSeq" id="WP_046442100.1">
    <property type="nucleotide sequence ID" value="NZ_LAYJ01000029.1"/>
</dbReference>
<feature type="transmembrane region" description="Helical" evidence="9">
    <location>
        <begin position="12"/>
        <end position="38"/>
    </location>
</feature>
<dbReference type="PANTHER" id="PTHR37820:SF1">
    <property type="entry name" value="CELL DIVISION PROTEIN FTSQ"/>
    <property type="match status" value="1"/>
</dbReference>
<evidence type="ECO:0000256" key="6">
    <source>
        <dbReference type="ARBA" id="ARBA00023136"/>
    </source>
</evidence>
<dbReference type="Proteomes" id="UP000034076">
    <property type="component" value="Unassembled WGS sequence"/>
</dbReference>
<dbReference type="InterPro" id="IPR013685">
    <property type="entry name" value="POTRA_FtsQ_type"/>
</dbReference>
<organism evidence="11 12">
    <name type="scientific">Christensenella hongkongensis</name>
    <dbReference type="NCBI Taxonomy" id="270498"/>
    <lineage>
        <taxon>Bacteria</taxon>
        <taxon>Bacillati</taxon>
        <taxon>Bacillota</taxon>
        <taxon>Clostridia</taxon>
        <taxon>Christensenellales</taxon>
        <taxon>Christensenellaceae</taxon>
        <taxon>Christensenella</taxon>
    </lineage>
</organism>
<dbReference type="STRING" id="270498.CHK_0206"/>
<comment type="subcellular location">
    <subcellularLocation>
        <location evidence="1">Membrane</location>
    </subcellularLocation>
</comment>
<evidence type="ECO:0000256" key="3">
    <source>
        <dbReference type="ARBA" id="ARBA00022618"/>
    </source>
</evidence>
<dbReference type="Gene3D" id="3.10.20.310">
    <property type="entry name" value="membrane protein fhac"/>
    <property type="match status" value="1"/>
</dbReference>
<dbReference type="PROSITE" id="PS51779">
    <property type="entry name" value="POTRA"/>
    <property type="match status" value="1"/>
</dbReference>
<evidence type="ECO:0000313" key="11">
    <source>
        <dbReference type="EMBL" id="KKI52298.1"/>
    </source>
</evidence>
<feature type="compositionally biased region" description="Low complexity" evidence="8">
    <location>
        <begin position="254"/>
        <end position="265"/>
    </location>
</feature>
<keyword evidence="2" id="KW-1003">Cell membrane</keyword>
<reference evidence="11 12" key="1">
    <citation type="submission" date="2015-04" db="EMBL/GenBank/DDBJ databases">
        <title>Draft genome sequence of bacteremic isolate Catabacter hongkongensis type strain HKU16T.</title>
        <authorList>
            <person name="Lau S.K."/>
            <person name="Teng J.L."/>
            <person name="Huang Y."/>
            <person name="Curreem S.O."/>
            <person name="Tsui S.K."/>
            <person name="Woo P.C."/>
        </authorList>
    </citation>
    <scope>NUCLEOTIDE SEQUENCE [LARGE SCALE GENOMIC DNA]</scope>
    <source>
        <strain evidence="11 12">HKU16</strain>
    </source>
</reference>
<dbReference type="Pfam" id="PF08478">
    <property type="entry name" value="POTRA_1"/>
    <property type="match status" value="1"/>
</dbReference>
<evidence type="ECO:0000256" key="2">
    <source>
        <dbReference type="ARBA" id="ARBA00022475"/>
    </source>
</evidence>
<evidence type="ECO:0000259" key="10">
    <source>
        <dbReference type="PROSITE" id="PS51779"/>
    </source>
</evidence>
<sequence length="265" mass="29350">MRDRSNPHKGRGAGRTIVSIVIAILLLAGAGYFIYAYFQVENLEVKGNESYDAGYISKLANIPPKTHMFVVDTEQIKENIETEPYIEVESIEKSYPKTLVINVKERTPEALIYYSDQYLLADINANVLEIQPVEPSTQYPVVEGFILTAANLGKQISTDDTFKISVYTDLLNALKEREMIDSIASIDLTDINSIKLKTREGMNIKFGQGDKFVDKVKWIKRTLPKLTDTDRTSGTLDVSSGTSASIYASGGQDAPAEPTQEPAAE</sequence>
<evidence type="ECO:0000313" key="12">
    <source>
        <dbReference type="Proteomes" id="UP000034076"/>
    </source>
</evidence>
<protein>
    <submittedName>
        <fullName evidence="11">Cell division protein FtsQ</fullName>
    </submittedName>
</protein>
<proteinExistence type="predicted"/>
<feature type="compositionally biased region" description="Polar residues" evidence="8">
    <location>
        <begin position="232"/>
        <end position="246"/>
    </location>
</feature>
<dbReference type="Pfam" id="PF03799">
    <property type="entry name" value="FtsQ_DivIB_C"/>
    <property type="match status" value="1"/>
</dbReference>
<dbReference type="InterPro" id="IPR034746">
    <property type="entry name" value="POTRA"/>
</dbReference>
<evidence type="ECO:0000256" key="7">
    <source>
        <dbReference type="ARBA" id="ARBA00023306"/>
    </source>
</evidence>
<dbReference type="AlphaFoldDB" id="A0A0M2NJE3"/>
<keyword evidence="3 11" id="KW-0132">Cell division</keyword>
<comment type="caution">
    <text evidence="11">The sequence shown here is derived from an EMBL/GenBank/DDBJ whole genome shotgun (WGS) entry which is preliminary data.</text>
</comment>
<keyword evidence="4 9" id="KW-0812">Transmembrane</keyword>
<gene>
    <name evidence="11" type="ORF">CHK_0206</name>
</gene>
<evidence type="ECO:0000256" key="1">
    <source>
        <dbReference type="ARBA" id="ARBA00004370"/>
    </source>
</evidence>
<name>A0A0M2NJE3_9FIRM</name>
<keyword evidence="7" id="KW-0131">Cell cycle</keyword>
<evidence type="ECO:0000256" key="8">
    <source>
        <dbReference type="SAM" id="MobiDB-lite"/>
    </source>
</evidence>
<dbReference type="InterPro" id="IPR050487">
    <property type="entry name" value="FtsQ_DivIB"/>
</dbReference>
<keyword evidence="12" id="KW-1185">Reference proteome</keyword>